<comment type="caution">
    <text evidence="1">The sequence shown here is derived from an EMBL/GenBank/DDBJ whole genome shotgun (WGS) entry which is preliminary data.</text>
</comment>
<sequence length="89" mass="10581">MKTFQIRYICKNEYAMRNSLKTPLTQAQLLVLQVVKEQYNEQDLDELKQLLVDFNHRKMQKHLDQTVAEKGLTDKDFENMLKGHNRKAS</sequence>
<organism evidence="1 2">
    <name type="scientific">Arcicella rosea</name>
    <dbReference type="NCBI Taxonomy" id="502909"/>
    <lineage>
        <taxon>Bacteria</taxon>
        <taxon>Pseudomonadati</taxon>
        <taxon>Bacteroidota</taxon>
        <taxon>Cytophagia</taxon>
        <taxon>Cytophagales</taxon>
        <taxon>Flectobacillaceae</taxon>
        <taxon>Arcicella</taxon>
    </lineage>
</organism>
<reference evidence="1 2" key="1">
    <citation type="submission" date="2020-08" db="EMBL/GenBank/DDBJ databases">
        <title>Functional genomics of gut bacteria from endangered species of beetles.</title>
        <authorList>
            <person name="Carlos-Shanley C."/>
        </authorList>
    </citation>
    <scope>NUCLEOTIDE SEQUENCE [LARGE SCALE GENOMIC DNA]</scope>
    <source>
        <strain evidence="1 2">S00070</strain>
    </source>
</reference>
<dbReference type="RefSeq" id="WP_184132930.1">
    <property type="nucleotide sequence ID" value="NZ_JACHKT010000009.1"/>
</dbReference>
<dbReference type="AlphaFoldDB" id="A0A841EL83"/>
<accession>A0A841EL83</accession>
<evidence type="ECO:0000313" key="2">
    <source>
        <dbReference type="Proteomes" id="UP000524404"/>
    </source>
</evidence>
<protein>
    <submittedName>
        <fullName evidence="1">Uncharacterized protein</fullName>
    </submittedName>
</protein>
<keyword evidence="2" id="KW-1185">Reference proteome</keyword>
<gene>
    <name evidence="1" type="ORF">HNP25_001596</name>
</gene>
<proteinExistence type="predicted"/>
<dbReference type="EMBL" id="JACHKT010000009">
    <property type="protein sequence ID" value="MBB6002944.1"/>
    <property type="molecule type" value="Genomic_DNA"/>
</dbReference>
<evidence type="ECO:0000313" key="1">
    <source>
        <dbReference type="EMBL" id="MBB6002944.1"/>
    </source>
</evidence>
<name>A0A841EL83_9BACT</name>
<dbReference type="Proteomes" id="UP000524404">
    <property type="component" value="Unassembled WGS sequence"/>
</dbReference>